<feature type="region of interest" description="Disordered" evidence="4">
    <location>
        <begin position="469"/>
        <end position="495"/>
    </location>
</feature>
<accession>A0A2G5F514</accession>
<feature type="repeat" description="PPR" evidence="3">
    <location>
        <begin position="241"/>
        <end position="275"/>
    </location>
</feature>
<organism evidence="5 6">
    <name type="scientific">Aquilegia coerulea</name>
    <name type="common">Rocky mountain columbine</name>
    <dbReference type="NCBI Taxonomy" id="218851"/>
    <lineage>
        <taxon>Eukaryota</taxon>
        <taxon>Viridiplantae</taxon>
        <taxon>Streptophyta</taxon>
        <taxon>Embryophyta</taxon>
        <taxon>Tracheophyta</taxon>
        <taxon>Spermatophyta</taxon>
        <taxon>Magnoliopsida</taxon>
        <taxon>Ranunculales</taxon>
        <taxon>Ranunculaceae</taxon>
        <taxon>Thalictroideae</taxon>
        <taxon>Aquilegia</taxon>
    </lineage>
</organism>
<protein>
    <recommendedName>
        <fullName evidence="7">Pentacotripeptide-repeat region of PRORP domain-containing protein</fullName>
    </recommendedName>
</protein>
<dbReference type="PANTHER" id="PTHR47941">
    <property type="entry name" value="PENTATRICOPEPTIDE REPEAT-CONTAINING PROTEIN 3, MITOCHONDRIAL"/>
    <property type="match status" value="1"/>
</dbReference>
<feature type="repeat" description="PPR" evidence="3">
    <location>
        <begin position="318"/>
        <end position="352"/>
    </location>
</feature>
<dbReference type="EMBL" id="KZ305019">
    <property type="protein sequence ID" value="PIA63113.1"/>
    <property type="molecule type" value="Genomic_DNA"/>
</dbReference>
<sequence>MWRASQLRRLLLHSISSSSSISAQNLTSSLLTRSSIPTTCKPHFFFPSSRTFSSESTSLGNKIKHLTPTELLTQSISHELLKDPTQESVSLIQRLDHLFPNFEPTPLILLQVLNQSPDAGRNVLDLHKWVSTQQGFKHDDETYSYLVDYFGRRKDFKVIHDILIDGRGIIGPKTFASSIDRLVRAGRDAQTVAFFEKMEKDYGFVRDKESLKVVVAALCDHGFASYAEKLVKNVAHEIFPDEVICDLLIRGWCVNEKLDEAKRLAGEIHRGGFDLGVVAYNSILDCVCKLCRKKDPFRLEAEADKILIDMDYAGIPRNTETFNVLITNLCKIRKTEDALNLFDRMGEWGCSPDSTTFLVLVKSLYQAARIGEGDEMIDRMKSAGFGEALDKKAYFEFLTILCGIERIDHAMKVFSKMKGECKPGVRTYELLMGKLCAHGRAERANALFREATKKALHVTPTVYKLDPRFAKKPKAEKNKKPKRETLPEKMARKRTRLRKLRLSYVKKPKQRMRQAY</sequence>
<dbReference type="STRING" id="218851.A0A2G5F514"/>
<dbReference type="PROSITE" id="PS51375">
    <property type="entry name" value="PPR"/>
    <property type="match status" value="2"/>
</dbReference>
<dbReference type="OrthoDB" id="1891108at2759"/>
<evidence type="ECO:0008006" key="7">
    <source>
        <dbReference type="Google" id="ProtNLM"/>
    </source>
</evidence>
<comment type="similarity">
    <text evidence="1">Belongs to the PPR family. P subfamily.</text>
</comment>
<evidence type="ECO:0000313" key="5">
    <source>
        <dbReference type="EMBL" id="PIA63113.1"/>
    </source>
</evidence>
<evidence type="ECO:0000256" key="1">
    <source>
        <dbReference type="ARBA" id="ARBA00007626"/>
    </source>
</evidence>
<dbReference type="Pfam" id="PF13041">
    <property type="entry name" value="PPR_2"/>
    <property type="match status" value="1"/>
</dbReference>
<dbReference type="FunCoup" id="A0A2G5F514">
    <property type="interactions" value="2050"/>
</dbReference>
<keyword evidence="2" id="KW-0677">Repeat</keyword>
<dbReference type="Gene3D" id="1.25.40.10">
    <property type="entry name" value="Tetratricopeptide repeat domain"/>
    <property type="match status" value="3"/>
</dbReference>
<evidence type="ECO:0000313" key="6">
    <source>
        <dbReference type="Proteomes" id="UP000230069"/>
    </source>
</evidence>
<dbReference type="InterPro" id="IPR002885">
    <property type="entry name" value="PPR_rpt"/>
</dbReference>
<reference evidence="5 6" key="1">
    <citation type="submission" date="2017-09" db="EMBL/GenBank/DDBJ databases">
        <title>WGS assembly of Aquilegia coerulea Goldsmith.</title>
        <authorList>
            <person name="Hodges S."/>
            <person name="Kramer E."/>
            <person name="Nordborg M."/>
            <person name="Tomkins J."/>
            <person name="Borevitz J."/>
            <person name="Derieg N."/>
            <person name="Yan J."/>
            <person name="Mihaltcheva S."/>
            <person name="Hayes R.D."/>
            <person name="Rokhsar D."/>
        </authorList>
    </citation>
    <scope>NUCLEOTIDE SEQUENCE [LARGE SCALE GENOMIC DNA]</scope>
    <source>
        <strain evidence="6">cv. Goldsmith</strain>
    </source>
</reference>
<dbReference type="NCBIfam" id="TIGR00756">
    <property type="entry name" value="PPR"/>
    <property type="match status" value="1"/>
</dbReference>
<dbReference type="FunFam" id="1.25.40.10:FF:000398">
    <property type="entry name" value="pentatricopeptide repeat-containing protein PNM1, mitochondrial"/>
    <property type="match status" value="1"/>
</dbReference>
<dbReference type="EMBL" id="KZ305019">
    <property type="protein sequence ID" value="PIA63114.1"/>
    <property type="molecule type" value="Genomic_DNA"/>
</dbReference>
<dbReference type="InterPro" id="IPR011990">
    <property type="entry name" value="TPR-like_helical_dom_sf"/>
</dbReference>
<evidence type="ECO:0000256" key="2">
    <source>
        <dbReference type="ARBA" id="ARBA00022737"/>
    </source>
</evidence>
<keyword evidence="6" id="KW-1185">Reference proteome</keyword>
<evidence type="ECO:0000256" key="3">
    <source>
        <dbReference type="PROSITE-ProRule" id="PRU00708"/>
    </source>
</evidence>
<gene>
    <name evidence="5" type="ORF">AQUCO_00200855v1</name>
</gene>
<proteinExistence type="inferred from homology"/>
<feature type="compositionally biased region" description="Basic and acidic residues" evidence="4">
    <location>
        <begin position="469"/>
        <end position="490"/>
    </location>
</feature>
<evidence type="ECO:0000256" key="4">
    <source>
        <dbReference type="SAM" id="MobiDB-lite"/>
    </source>
</evidence>
<dbReference type="FunFam" id="1.25.40.10:FF:000897">
    <property type="entry name" value="Pentatricopeptide repeat-containing protein PNM1, mitochondrial"/>
    <property type="match status" value="1"/>
</dbReference>
<dbReference type="AlphaFoldDB" id="A0A2G5F514"/>
<dbReference type="Proteomes" id="UP000230069">
    <property type="component" value="Unassembled WGS sequence"/>
</dbReference>
<name>A0A2G5F514_AQUCA</name>